<evidence type="ECO:0008006" key="3">
    <source>
        <dbReference type="Google" id="ProtNLM"/>
    </source>
</evidence>
<sequence>MDVTTLAELLREAEDQHGHYEPSAPKHHWADWYAAFIVARQQGRTPDEAYRDASAVLEAARR</sequence>
<reference evidence="1 2" key="1">
    <citation type="submission" date="2019-06" db="EMBL/GenBank/DDBJ databases">
        <title>Sequencing the genomes of 1000 actinobacteria strains.</title>
        <authorList>
            <person name="Klenk H.-P."/>
        </authorList>
    </citation>
    <scope>NUCLEOTIDE SEQUENCE [LARGE SCALE GENOMIC DNA]</scope>
    <source>
        <strain evidence="1 2">DSM 45671</strain>
    </source>
</reference>
<organism evidence="1 2">
    <name type="scientific">Pseudonocardia hierapolitana</name>
    <dbReference type="NCBI Taxonomy" id="1128676"/>
    <lineage>
        <taxon>Bacteria</taxon>
        <taxon>Bacillati</taxon>
        <taxon>Actinomycetota</taxon>
        <taxon>Actinomycetes</taxon>
        <taxon>Pseudonocardiales</taxon>
        <taxon>Pseudonocardiaceae</taxon>
        <taxon>Pseudonocardia</taxon>
    </lineage>
</organism>
<name>A0A561SK72_9PSEU</name>
<evidence type="ECO:0000313" key="2">
    <source>
        <dbReference type="Proteomes" id="UP000321261"/>
    </source>
</evidence>
<dbReference type="OrthoDB" id="5193712at2"/>
<protein>
    <recommendedName>
        <fullName evidence="3">Bleomycin resistance protein</fullName>
    </recommendedName>
</protein>
<comment type="caution">
    <text evidence="1">The sequence shown here is derived from an EMBL/GenBank/DDBJ whole genome shotgun (WGS) entry which is preliminary data.</text>
</comment>
<dbReference type="RefSeq" id="WP_147254494.1">
    <property type="nucleotide sequence ID" value="NZ_VIWU01000001.1"/>
</dbReference>
<gene>
    <name evidence="1" type="ORF">FHX44_111145</name>
</gene>
<proteinExistence type="predicted"/>
<keyword evidence="2" id="KW-1185">Reference proteome</keyword>
<dbReference type="EMBL" id="VIWU01000001">
    <property type="protein sequence ID" value="TWF75261.1"/>
    <property type="molecule type" value="Genomic_DNA"/>
</dbReference>
<dbReference type="Proteomes" id="UP000321261">
    <property type="component" value="Unassembled WGS sequence"/>
</dbReference>
<dbReference type="AlphaFoldDB" id="A0A561SK72"/>
<evidence type="ECO:0000313" key="1">
    <source>
        <dbReference type="EMBL" id="TWF75261.1"/>
    </source>
</evidence>
<accession>A0A561SK72</accession>